<dbReference type="Gene3D" id="3.40.50.1820">
    <property type="entry name" value="alpha/beta hydrolase"/>
    <property type="match status" value="1"/>
</dbReference>
<dbReference type="Pfam" id="PF00135">
    <property type="entry name" value="COesterase"/>
    <property type="match status" value="1"/>
</dbReference>
<comment type="similarity">
    <text evidence="1">Belongs to the type-B carboxylesterase/lipase family.</text>
</comment>
<dbReference type="SUPFAM" id="SSF53474">
    <property type="entry name" value="alpha/beta-Hydrolases"/>
    <property type="match status" value="1"/>
</dbReference>
<organism evidence="4">
    <name type="scientific">Photinus pyralis</name>
    <name type="common">Common eastern firefly</name>
    <name type="synonym">Lampyris pyralis</name>
    <dbReference type="NCBI Taxonomy" id="7054"/>
    <lineage>
        <taxon>Eukaryota</taxon>
        <taxon>Metazoa</taxon>
        <taxon>Ecdysozoa</taxon>
        <taxon>Arthropoda</taxon>
        <taxon>Hexapoda</taxon>
        <taxon>Insecta</taxon>
        <taxon>Pterygota</taxon>
        <taxon>Neoptera</taxon>
        <taxon>Endopterygota</taxon>
        <taxon>Coleoptera</taxon>
        <taxon>Polyphaga</taxon>
        <taxon>Elateriformia</taxon>
        <taxon>Elateroidea</taxon>
        <taxon>Lampyridae</taxon>
        <taxon>Lampyrinae</taxon>
        <taxon>Photinus</taxon>
    </lineage>
</organism>
<dbReference type="InterPro" id="IPR051093">
    <property type="entry name" value="Neuroligin/BSAL"/>
</dbReference>
<protein>
    <recommendedName>
        <fullName evidence="3">Carboxylesterase type B domain-containing protein</fullName>
    </recommendedName>
</protein>
<evidence type="ECO:0000256" key="2">
    <source>
        <dbReference type="ARBA" id="ARBA00023180"/>
    </source>
</evidence>
<dbReference type="AlphaFoldDB" id="A0A1Y1K875"/>
<proteinExistence type="inferred from homology"/>
<reference evidence="4" key="1">
    <citation type="journal article" date="2016" name="Sci. Rep.">
        <title>Molecular characterization of firefly nuptial gifts: a multi-omics approach sheds light on postcopulatory sexual selection.</title>
        <authorList>
            <person name="Al-Wathiqui N."/>
            <person name="Fallon T.R."/>
            <person name="South A."/>
            <person name="Weng J.K."/>
            <person name="Lewis S.M."/>
        </authorList>
    </citation>
    <scope>NUCLEOTIDE SEQUENCE</scope>
</reference>
<accession>A0A1Y1K875</accession>
<feature type="domain" description="Carboxylesterase type B" evidence="3">
    <location>
        <begin position="12"/>
        <end position="409"/>
    </location>
</feature>
<name>A0A1Y1K875_PHOPY</name>
<evidence type="ECO:0000259" key="3">
    <source>
        <dbReference type="Pfam" id="PF00135"/>
    </source>
</evidence>
<dbReference type="InterPro" id="IPR002018">
    <property type="entry name" value="CarbesteraseB"/>
</dbReference>
<keyword evidence="2" id="KW-0325">Glycoprotein</keyword>
<evidence type="ECO:0000256" key="1">
    <source>
        <dbReference type="ARBA" id="ARBA00005964"/>
    </source>
</evidence>
<dbReference type="InterPro" id="IPR029058">
    <property type="entry name" value="AB_hydrolase_fold"/>
</dbReference>
<dbReference type="EMBL" id="GEZM01089245">
    <property type="protein sequence ID" value="JAV57604.1"/>
    <property type="molecule type" value="Transcribed_RNA"/>
</dbReference>
<dbReference type="PANTHER" id="PTHR43903">
    <property type="entry name" value="NEUROLIGIN"/>
    <property type="match status" value="1"/>
</dbReference>
<evidence type="ECO:0000313" key="4">
    <source>
        <dbReference type="EMBL" id="JAV57604.1"/>
    </source>
</evidence>
<sequence>MRLCGIWCWPYRWVRNHIGFFGGNPYQIIVMGHGTGASSAVLLALNKVAKGYTNGVVALSGTALSNWAVDTKPGETAREMADLQGCPTTNPLPMIKCLQAVSAIKIVKRDSEIEAARLQRQGFVSGIQGHLCSSPVVEYKYDGRSLPPMVAGEPLENLVDKKCPKIPLLTGVTKDETKRAIHGRYTLKKPVLHSFFSGKFGKEIKEKLQSVQHYLDQVLVKKLQSFTSFGKNLANQTLHNIWSVLDPLKFRKYVNVGRNNIQEGLVRVAEMTVDALFNLPAFLTVDLWSKTGAPAYLYSFEHTTRKKRAHHFLMGLPIIGDDESDDTDMVSHGDDLIYLFEANSVNGTPIANAEEDFTDEDAKMRTIFVDMIYNFVKRGKLDVGNKEVPTFSSEQNNYVKISTRPSLVNNFRFCQMGLWAGLTKRLQSTMCSALNVLNSQIKDAEVLLFDTVQSVGGQIQTVEDKVSGSVNKVKDFIEHAVPNPFGLFGGKSKSVTPANNESISRRGFLG</sequence>